<dbReference type="SUPFAM" id="SSF46938">
    <property type="entry name" value="CRAL/TRIO N-terminal domain"/>
    <property type="match status" value="1"/>
</dbReference>
<reference evidence="3 4" key="1">
    <citation type="submission" date="2020-08" db="EMBL/GenBank/DDBJ databases">
        <authorList>
            <person name="Newling K."/>
            <person name="Davey J."/>
            <person name="Forrester S."/>
        </authorList>
    </citation>
    <scope>NUCLEOTIDE SEQUENCE [LARGE SCALE GENOMIC DNA]</scope>
    <source>
        <strain evidence="4">Crithidia deanei Carvalho (ATCC PRA-265)</strain>
    </source>
</reference>
<feature type="compositionally biased region" description="Basic and acidic residues" evidence="1">
    <location>
        <begin position="1"/>
        <end position="22"/>
    </location>
</feature>
<protein>
    <submittedName>
        <fullName evidence="3">CRAL/TRIO, N-terminal domain/CRAL/TRIO domain containing protein, putative</fullName>
    </submittedName>
</protein>
<evidence type="ECO:0000313" key="3">
    <source>
        <dbReference type="EMBL" id="CAD2216676.1"/>
    </source>
</evidence>
<dbReference type="SMART" id="SM00516">
    <property type="entry name" value="SEC14"/>
    <property type="match status" value="1"/>
</dbReference>
<organism evidence="3 4">
    <name type="scientific">Angomonas deanei</name>
    <dbReference type="NCBI Taxonomy" id="59799"/>
    <lineage>
        <taxon>Eukaryota</taxon>
        <taxon>Discoba</taxon>
        <taxon>Euglenozoa</taxon>
        <taxon>Kinetoplastea</taxon>
        <taxon>Metakinetoplastina</taxon>
        <taxon>Trypanosomatida</taxon>
        <taxon>Trypanosomatidae</taxon>
        <taxon>Strigomonadinae</taxon>
        <taxon>Angomonas</taxon>
    </lineage>
</organism>
<dbReference type="CDD" id="cd00170">
    <property type="entry name" value="SEC14"/>
    <property type="match status" value="1"/>
</dbReference>
<accession>A0A7G2CA71</accession>
<keyword evidence="4" id="KW-1185">Reference proteome</keyword>
<dbReference type="EMBL" id="LR877151">
    <property type="protein sequence ID" value="CAD2216676.1"/>
    <property type="molecule type" value="Genomic_DNA"/>
</dbReference>
<dbReference type="InterPro" id="IPR052578">
    <property type="entry name" value="PI_Transfer_CRAL-TRIO"/>
</dbReference>
<feature type="compositionally biased region" description="Low complexity" evidence="1">
    <location>
        <begin position="424"/>
        <end position="434"/>
    </location>
</feature>
<dbReference type="PANTHER" id="PTHR45824:SF29">
    <property type="entry name" value="GH16843P"/>
    <property type="match status" value="1"/>
</dbReference>
<dbReference type="Pfam" id="PF00650">
    <property type="entry name" value="CRAL_TRIO"/>
    <property type="match status" value="1"/>
</dbReference>
<evidence type="ECO:0000256" key="1">
    <source>
        <dbReference type="SAM" id="MobiDB-lite"/>
    </source>
</evidence>
<sequence>MSTKAEEQTSEHHEEVPAHVDAEGDMGAPPPPTNDAAAQETDGKETEEEVIPTEFPTFPPDTKESDLNLPKDCFLLSKQNDGFQIPYYLTSEEEVSKVRPPAVVKTWEQRIGECDEKQQATFHEFVEEVKKQPWYEEKFDDWYCLRYLIARSFDIKKALKMLEKTAQWIKDFGYDEKTQCSICQKDPNQHMGQFIGWDKEHRPVMFMSMRWGPERKNPLEHMVCCFKHLISQMPQGVEKWVCVTDFESYSHFKDGKPSMGLGVINTIQDHFPERLGKMICVNPPTLFWVLWKAFYNFIDPVTRTKVEFVYTEDKPCIYESFPKLFPYHIRGFMYDTYNRSKHKLPAEPLVWVPDPDGYPTTHDERKEQLKANKAREKDDKKAVKEAEKEKKDAAKEASDHHKKKESKGKSSKGKDKEKKDGEEAASAPEEAASAHTQTASNKESQKE</sequence>
<feature type="compositionally biased region" description="Basic and acidic residues" evidence="1">
    <location>
        <begin position="361"/>
        <end position="399"/>
    </location>
</feature>
<dbReference type="SUPFAM" id="SSF52087">
    <property type="entry name" value="CRAL/TRIO domain"/>
    <property type="match status" value="1"/>
</dbReference>
<gene>
    <name evidence="3" type="ORF">ADEAN_000413800</name>
</gene>
<dbReference type="InterPro" id="IPR001251">
    <property type="entry name" value="CRAL-TRIO_dom"/>
</dbReference>
<evidence type="ECO:0000313" key="4">
    <source>
        <dbReference type="Proteomes" id="UP000515908"/>
    </source>
</evidence>
<dbReference type="InterPro" id="IPR036273">
    <property type="entry name" value="CRAL/TRIO_N_dom_sf"/>
</dbReference>
<dbReference type="AlphaFoldDB" id="A0A7G2CA71"/>
<dbReference type="PANTHER" id="PTHR45824">
    <property type="entry name" value="GH16843P"/>
    <property type="match status" value="1"/>
</dbReference>
<feature type="domain" description="CRAL-TRIO" evidence="2">
    <location>
        <begin position="194"/>
        <end position="337"/>
    </location>
</feature>
<dbReference type="VEuPathDB" id="TriTrypDB:ADEAN_000413800"/>
<dbReference type="Gene3D" id="3.40.525.10">
    <property type="entry name" value="CRAL-TRIO lipid binding domain"/>
    <property type="match status" value="1"/>
</dbReference>
<dbReference type="GO" id="GO:0008526">
    <property type="term" value="F:phosphatidylinositol transfer activity"/>
    <property type="evidence" value="ECO:0007669"/>
    <property type="project" value="TreeGrafter"/>
</dbReference>
<dbReference type="InterPro" id="IPR036865">
    <property type="entry name" value="CRAL-TRIO_dom_sf"/>
</dbReference>
<dbReference type="PROSITE" id="PS50191">
    <property type="entry name" value="CRAL_TRIO"/>
    <property type="match status" value="1"/>
</dbReference>
<feature type="region of interest" description="Disordered" evidence="1">
    <location>
        <begin position="348"/>
        <end position="447"/>
    </location>
</feature>
<proteinExistence type="predicted"/>
<dbReference type="Pfam" id="PF03765">
    <property type="entry name" value="CRAL_TRIO_N"/>
    <property type="match status" value="1"/>
</dbReference>
<feature type="region of interest" description="Disordered" evidence="1">
    <location>
        <begin position="1"/>
        <end position="63"/>
    </location>
</feature>
<dbReference type="SMART" id="SM01100">
    <property type="entry name" value="CRAL_TRIO_N"/>
    <property type="match status" value="1"/>
</dbReference>
<feature type="compositionally biased region" description="Polar residues" evidence="1">
    <location>
        <begin position="435"/>
        <end position="447"/>
    </location>
</feature>
<evidence type="ECO:0000259" key="2">
    <source>
        <dbReference type="PROSITE" id="PS50191"/>
    </source>
</evidence>
<feature type="compositionally biased region" description="Basic residues" evidence="1">
    <location>
        <begin position="400"/>
        <end position="411"/>
    </location>
</feature>
<dbReference type="FunFam" id="3.40.525.10:FF:000030">
    <property type="entry name" value="CRAL/TRIO_-_N-terminal_domain/CRAL /TRIO_domain_containing_protein_-_putative"/>
    <property type="match status" value="1"/>
</dbReference>
<dbReference type="OrthoDB" id="75724at2759"/>
<dbReference type="InterPro" id="IPR011074">
    <property type="entry name" value="CRAL/TRIO_N_dom"/>
</dbReference>
<name>A0A7G2CA71_9TRYP</name>
<dbReference type="Proteomes" id="UP000515908">
    <property type="component" value="Chromosome 07"/>
</dbReference>
<feature type="compositionally biased region" description="Basic and acidic residues" evidence="1">
    <location>
        <begin position="412"/>
        <end position="422"/>
    </location>
</feature>